<proteinExistence type="predicted"/>
<gene>
    <name evidence="1" type="ORF">ETSY2_02790</name>
</gene>
<keyword evidence="2" id="KW-1185">Reference proteome</keyword>
<dbReference type="EMBL" id="AZHX01000117">
    <property type="protein sequence ID" value="ETX08877.1"/>
    <property type="molecule type" value="Genomic_DNA"/>
</dbReference>
<dbReference type="AlphaFoldDB" id="W4MGQ8"/>
<protein>
    <submittedName>
        <fullName evidence="1">Uncharacterized protein</fullName>
    </submittedName>
</protein>
<sequence>MVNILDLFPGDKIRLDGDVIAEVTGNPRDGIWIEARYVKVPNDPSLEGAVEMIFAEDILELA</sequence>
<dbReference type="Proteomes" id="UP000019140">
    <property type="component" value="Unassembled WGS sequence"/>
</dbReference>
<reference evidence="1 2" key="1">
    <citation type="journal article" date="2014" name="Nature">
        <title>An environmental bacterial taxon with a large and distinct metabolic repertoire.</title>
        <authorList>
            <person name="Wilson M.C."/>
            <person name="Mori T."/>
            <person name="Ruckert C."/>
            <person name="Uria A.R."/>
            <person name="Helf M.J."/>
            <person name="Takada K."/>
            <person name="Gernert C."/>
            <person name="Steffens U.A."/>
            <person name="Heycke N."/>
            <person name="Schmitt S."/>
            <person name="Rinke C."/>
            <person name="Helfrich E.J."/>
            <person name="Brachmann A.O."/>
            <person name="Gurgui C."/>
            <person name="Wakimoto T."/>
            <person name="Kracht M."/>
            <person name="Crusemann M."/>
            <person name="Hentschel U."/>
            <person name="Abe I."/>
            <person name="Matsunaga S."/>
            <person name="Kalinowski J."/>
            <person name="Takeyama H."/>
            <person name="Piel J."/>
        </authorList>
    </citation>
    <scope>NUCLEOTIDE SEQUENCE [LARGE SCALE GENOMIC DNA]</scope>
    <source>
        <strain evidence="2">TSY2</strain>
    </source>
</reference>
<evidence type="ECO:0000313" key="2">
    <source>
        <dbReference type="Proteomes" id="UP000019140"/>
    </source>
</evidence>
<evidence type="ECO:0000313" key="1">
    <source>
        <dbReference type="EMBL" id="ETX08877.1"/>
    </source>
</evidence>
<name>W4MGQ8_9BACT</name>
<accession>W4MGQ8</accession>
<dbReference type="HOGENOM" id="CLU_2895607_0_0_7"/>
<comment type="caution">
    <text evidence="1">The sequence shown here is derived from an EMBL/GenBank/DDBJ whole genome shotgun (WGS) entry which is preliminary data.</text>
</comment>
<organism evidence="1 2">
    <name type="scientific">Candidatus Entotheonella gemina</name>
    <dbReference type="NCBI Taxonomy" id="1429439"/>
    <lineage>
        <taxon>Bacteria</taxon>
        <taxon>Pseudomonadati</taxon>
        <taxon>Nitrospinota/Tectimicrobiota group</taxon>
        <taxon>Candidatus Tectimicrobiota</taxon>
        <taxon>Candidatus Entotheonellia</taxon>
        <taxon>Candidatus Entotheonellales</taxon>
        <taxon>Candidatus Entotheonellaceae</taxon>
        <taxon>Candidatus Entotheonella</taxon>
    </lineage>
</organism>